<keyword evidence="1" id="KW-1133">Transmembrane helix</keyword>
<dbReference type="Proteomes" id="UP000038009">
    <property type="component" value="Unassembled WGS sequence"/>
</dbReference>
<dbReference type="EMBL" id="LJSK01000005">
    <property type="protein sequence ID" value="KPI90482.1"/>
    <property type="molecule type" value="Genomic_DNA"/>
</dbReference>
<protein>
    <recommendedName>
        <fullName evidence="4">Membrane magnesium transporter</fullName>
    </recommendedName>
</protein>
<keyword evidence="1" id="KW-0812">Transmembrane</keyword>
<gene>
    <name evidence="2" type="ORF">ABL78_0412</name>
</gene>
<evidence type="ECO:0000313" key="3">
    <source>
        <dbReference type="Proteomes" id="UP000038009"/>
    </source>
</evidence>
<keyword evidence="1" id="KW-0472">Membrane</keyword>
<sequence length="132" mass="14662">MAAGNIFFYLGVIALVHAVYMAYSIREQLQALHHGSSYVPAVSFGSLSMPVSTMMIPITVEALLGTVMGIVGFVQCSKLQKARLSDETRYLRYDHQLNTGVGFIHFNHRGAVACRKDELKDDQKPMAQKKLD</sequence>
<proteinExistence type="predicted"/>
<organism evidence="2 3">
    <name type="scientific">Leptomonas seymouri</name>
    <dbReference type="NCBI Taxonomy" id="5684"/>
    <lineage>
        <taxon>Eukaryota</taxon>
        <taxon>Discoba</taxon>
        <taxon>Euglenozoa</taxon>
        <taxon>Kinetoplastea</taxon>
        <taxon>Metakinetoplastina</taxon>
        <taxon>Trypanosomatida</taxon>
        <taxon>Trypanosomatidae</taxon>
        <taxon>Leishmaniinae</taxon>
        <taxon>Leptomonas</taxon>
    </lineage>
</organism>
<evidence type="ECO:0000313" key="2">
    <source>
        <dbReference type="EMBL" id="KPI90482.1"/>
    </source>
</evidence>
<reference evidence="2 3" key="1">
    <citation type="journal article" date="2015" name="PLoS Pathog.">
        <title>Leptomonas seymouri: Adaptations to the Dixenous Life Cycle Analyzed by Genome Sequencing, Transcriptome Profiling and Co-infection with Leishmania donovani.</title>
        <authorList>
            <person name="Kraeva N."/>
            <person name="Butenko A."/>
            <person name="Hlavacova J."/>
            <person name="Kostygov A."/>
            <person name="Myskova J."/>
            <person name="Grybchuk D."/>
            <person name="Lestinova T."/>
            <person name="Votypka J."/>
            <person name="Volf P."/>
            <person name="Opperdoes F."/>
            <person name="Flegontov P."/>
            <person name="Lukes J."/>
            <person name="Yurchenko V."/>
        </authorList>
    </citation>
    <scope>NUCLEOTIDE SEQUENCE [LARGE SCALE GENOMIC DNA]</scope>
    <source>
        <strain evidence="2 3">ATCC 30220</strain>
    </source>
</reference>
<comment type="caution">
    <text evidence="2">The sequence shown here is derived from an EMBL/GenBank/DDBJ whole genome shotgun (WGS) entry which is preliminary data.</text>
</comment>
<dbReference type="AlphaFoldDB" id="A0A0N1IMJ3"/>
<evidence type="ECO:0000256" key="1">
    <source>
        <dbReference type="SAM" id="Phobius"/>
    </source>
</evidence>
<feature type="transmembrane region" description="Helical" evidence="1">
    <location>
        <begin position="62"/>
        <end position="79"/>
    </location>
</feature>
<name>A0A0N1IMJ3_LEPSE</name>
<dbReference type="OMA" id="FMHFNHR"/>
<keyword evidence="3" id="KW-1185">Reference proteome</keyword>
<dbReference type="VEuPathDB" id="TriTrypDB:Lsey_0005_0450"/>
<feature type="transmembrane region" description="Helical" evidence="1">
    <location>
        <begin position="6"/>
        <end position="25"/>
    </location>
</feature>
<dbReference type="OrthoDB" id="269728at2759"/>
<evidence type="ECO:0008006" key="4">
    <source>
        <dbReference type="Google" id="ProtNLM"/>
    </source>
</evidence>
<accession>A0A0N1IMJ3</accession>